<reference evidence="2 3" key="1">
    <citation type="journal article" date="2015" name="Genome Announc.">
        <title>Expanding the biotechnology potential of lactobacilli through comparative genomics of 213 strains and associated genera.</title>
        <authorList>
            <person name="Sun Z."/>
            <person name="Harris H.M."/>
            <person name="McCann A."/>
            <person name="Guo C."/>
            <person name="Argimon S."/>
            <person name="Zhang W."/>
            <person name="Yang X."/>
            <person name="Jeffery I.B."/>
            <person name="Cooney J.C."/>
            <person name="Kagawa T.F."/>
            <person name="Liu W."/>
            <person name="Song Y."/>
            <person name="Salvetti E."/>
            <person name="Wrobel A."/>
            <person name="Rasinkangas P."/>
            <person name="Parkhill J."/>
            <person name="Rea M.C."/>
            <person name="O'Sullivan O."/>
            <person name="Ritari J."/>
            <person name="Douillard F.P."/>
            <person name="Paul Ross R."/>
            <person name="Yang R."/>
            <person name="Briner A.E."/>
            <person name="Felis G.E."/>
            <person name="de Vos W.M."/>
            <person name="Barrangou R."/>
            <person name="Klaenhammer T.R."/>
            <person name="Caufield P.W."/>
            <person name="Cui Y."/>
            <person name="Zhang H."/>
            <person name="O'Toole P.W."/>
        </authorList>
    </citation>
    <scope>NUCLEOTIDE SEQUENCE [LARGE SCALE GENOMIC DNA]</scope>
    <source>
        <strain evidence="2 3">DSM 16230</strain>
    </source>
</reference>
<evidence type="ECO:0000259" key="1">
    <source>
        <dbReference type="Pfam" id="PF09848"/>
    </source>
</evidence>
<dbReference type="OrthoDB" id="3193269at2"/>
<evidence type="ECO:0000313" key="3">
    <source>
        <dbReference type="Proteomes" id="UP000051166"/>
    </source>
</evidence>
<dbReference type="PATRIC" id="fig|1423801.4.peg.817"/>
<dbReference type="GeneID" id="98308215"/>
<feature type="domain" description="Schlafen group 3-like DNA/RNA helicase" evidence="1">
    <location>
        <begin position="44"/>
        <end position="395"/>
    </location>
</feature>
<dbReference type="RefSeq" id="WP_056960876.1">
    <property type="nucleotide sequence ID" value="NZ_AZFQ01000039.1"/>
</dbReference>
<gene>
    <name evidence="2" type="ORF">FD50_GL000804</name>
</gene>
<dbReference type="AlphaFoldDB" id="A0A0R1UYV7"/>
<name>A0A0R1UYV7_9LACO</name>
<proteinExistence type="predicted"/>
<dbReference type="EMBL" id="AZFQ01000039">
    <property type="protein sequence ID" value="KRL98489.1"/>
    <property type="molecule type" value="Genomic_DNA"/>
</dbReference>
<organism evidence="2 3">
    <name type="scientific">Liquorilactobacillus satsumensis DSM 16230 = JCM 12392</name>
    <dbReference type="NCBI Taxonomy" id="1423801"/>
    <lineage>
        <taxon>Bacteria</taxon>
        <taxon>Bacillati</taxon>
        <taxon>Bacillota</taxon>
        <taxon>Bacilli</taxon>
        <taxon>Lactobacillales</taxon>
        <taxon>Lactobacillaceae</taxon>
        <taxon>Liquorilactobacillus</taxon>
    </lineage>
</organism>
<comment type="caution">
    <text evidence="2">The sequence shown here is derived from an EMBL/GenBank/DDBJ whole genome shotgun (WGS) entry which is preliminary data.</text>
</comment>
<dbReference type="Pfam" id="PF09848">
    <property type="entry name" value="SLFN-g3_helicase"/>
    <property type="match status" value="1"/>
</dbReference>
<evidence type="ECO:0000313" key="2">
    <source>
        <dbReference type="EMBL" id="KRL98489.1"/>
    </source>
</evidence>
<protein>
    <recommendedName>
        <fullName evidence="1">Schlafen group 3-like DNA/RNA helicase domain-containing protein</fullName>
    </recommendedName>
</protein>
<keyword evidence="3" id="KW-1185">Reference proteome</keyword>
<sequence>MSTKIEHNEAVKRIAPIHTLTQEQQALVTQILYFCEQSASTAEKRIFIIEGNAGTGKSLVMSSLFTQIQERAKHLQDSQLFGTENYLLVNHPEMLKLYKNMAANTAVLLQKNFTRPTTFINQMRKKEHLADITLVDEAHLLLTKKDRYNHFEQDNQLEEIIKASRIVILVFDPKQVLKGKSYWTPEKLAQLTGQATVKTFKLTTQFRVQAAADVQGWLAAFVQRRIMVMPHKQRFDFRIMDDARKMYQLIQKHERTEGLSRLLATYDYPYRLDGKDYFITAGNLKIRWDRSKPNTKLPWAERRETLAEVGSVYTIQGFDLNYAGIILGPSVRYNQSKDCIALDPARYEDQAAFNGLKQLAASSEQLRQLKEQLMLNALNVLLTRARKGLYLFAADEKLRARLLELSHA</sequence>
<dbReference type="SUPFAM" id="SSF52540">
    <property type="entry name" value="P-loop containing nucleoside triphosphate hydrolases"/>
    <property type="match status" value="1"/>
</dbReference>
<dbReference type="InterPro" id="IPR018647">
    <property type="entry name" value="SLFN_3-like_DNA/RNA_helicase"/>
</dbReference>
<dbReference type="STRING" id="1423801.FD50_GL000804"/>
<dbReference type="Gene3D" id="3.40.50.300">
    <property type="entry name" value="P-loop containing nucleotide triphosphate hydrolases"/>
    <property type="match status" value="1"/>
</dbReference>
<accession>A0A0R1UYV7</accession>
<dbReference type="Proteomes" id="UP000051166">
    <property type="component" value="Unassembled WGS sequence"/>
</dbReference>
<dbReference type="InterPro" id="IPR027417">
    <property type="entry name" value="P-loop_NTPase"/>
</dbReference>